<dbReference type="STRING" id="1817883.A3G31_02870"/>
<dbReference type="InterPro" id="IPR050834">
    <property type="entry name" value="Glycosyltransf_2"/>
</dbReference>
<dbReference type="AlphaFoldDB" id="A0A1F7SN09"/>
<evidence type="ECO:0000313" key="2">
    <source>
        <dbReference type="EMBL" id="OGL55159.1"/>
    </source>
</evidence>
<dbReference type="CDD" id="cd00761">
    <property type="entry name" value="Glyco_tranf_GTA_type"/>
    <property type="match status" value="1"/>
</dbReference>
<evidence type="ECO:0000313" key="3">
    <source>
        <dbReference type="Proteomes" id="UP000178082"/>
    </source>
</evidence>
<dbReference type="Pfam" id="PF00535">
    <property type="entry name" value="Glycos_transf_2"/>
    <property type="match status" value="1"/>
</dbReference>
<dbReference type="InterPro" id="IPR029044">
    <property type="entry name" value="Nucleotide-diphossugar_trans"/>
</dbReference>
<dbReference type="InterPro" id="IPR001173">
    <property type="entry name" value="Glyco_trans_2-like"/>
</dbReference>
<dbReference type="PANTHER" id="PTHR43685">
    <property type="entry name" value="GLYCOSYLTRANSFERASE"/>
    <property type="match status" value="1"/>
</dbReference>
<protein>
    <recommendedName>
        <fullName evidence="1">Glycosyltransferase 2-like domain-containing protein</fullName>
    </recommendedName>
</protein>
<dbReference type="EMBL" id="MGDI01000004">
    <property type="protein sequence ID" value="OGL55159.1"/>
    <property type="molecule type" value="Genomic_DNA"/>
</dbReference>
<dbReference type="SUPFAM" id="SSF53448">
    <property type="entry name" value="Nucleotide-diphospho-sugar transferases"/>
    <property type="match status" value="1"/>
</dbReference>
<name>A0A1F7SN09_9BACT</name>
<sequence>MSVPVNLSWEVIVVDNNSSDNTRKVVEDFVRSSELNIRYVFEGKQGHSHARNTGVKEAKGEIIAFTDDDVIVEKSWIHNIDRIFKEDYVGCIGGKILPIWEKPCPKWLTKDLYGYLALLDYGENPFYIDSPEIWGANFAVKSSLFQKYGYFDTTLGRLPTKLYADEETEFFQSLLKGGEKILYSPDILVYHCIPAHRIKKSYFRKWRYDEGELRGIRMGYYGYRNILGIPLYSIKQLIQELFKYLWIQIFYPQNAFIEQLRFIYIIGFFAGRIRFYIGSK</sequence>
<dbReference type="PANTHER" id="PTHR43685:SF2">
    <property type="entry name" value="GLYCOSYLTRANSFERASE 2-LIKE DOMAIN-CONTAINING PROTEIN"/>
    <property type="match status" value="1"/>
</dbReference>
<dbReference type="Gene3D" id="3.90.550.10">
    <property type="entry name" value="Spore Coat Polysaccharide Biosynthesis Protein SpsA, Chain A"/>
    <property type="match status" value="1"/>
</dbReference>
<proteinExistence type="predicted"/>
<organism evidence="2 3">
    <name type="scientific">Candidatus Schekmanbacteria bacterium RIFCSPLOWO2_12_FULL_38_15</name>
    <dbReference type="NCBI Taxonomy" id="1817883"/>
    <lineage>
        <taxon>Bacteria</taxon>
        <taxon>Candidatus Schekmaniibacteriota</taxon>
    </lineage>
</organism>
<gene>
    <name evidence="2" type="ORF">A3G31_02870</name>
</gene>
<reference evidence="2 3" key="1">
    <citation type="journal article" date="2016" name="Nat. Commun.">
        <title>Thousands of microbial genomes shed light on interconnected biogeochemical processes in an aquifer system.</title>
        <authorList>
            <person name="Anantharaman K."/>
            <person name="Brown C.T."/>
            <person name="Hug L.A."/>
            <person name="Sharon I."/>
            <person name="Castelle C.J."/>
            <person name="Probst A.J."/>
            <person name="Thomas B.C."/>
            <person name="Singh A."/>
            <person name="Wilkins M.J."/>
            <person name="Karaoz U."/>
            <person name="Brodie E.L."/>
            <person name="Williams K.H."/>
            <person name="Hubbard S.S."/>
            <person name="Banfield J.F."/>
        </authorList>
    </citation>
    <scope>NUCLEOTIDE SEQUENCE [LARGE SCALE GENOMIC DNA]</scope>
</reference>
<accession>A0A1F7SN09</accession>
<feature type="domain" description="Glycosyltransferase 2-like" evidence="1">
    <location>
        <begin position="8"/>
        <end position="147"/>
    </location>
</feature>
<evidence type="ECO:0000259" key="1">
    <source>
        <dbReference type="Pfam" id="PF00535"/>
    </source>
</evidence>
<comment type="caution">
    <text evidence="2">The sequence shown here is derived from an EMBL/GenBank/DDBJ whole genome shotgun (WGS) entry which is preliminary data.</text>
</comment>
<dbReference type="Proteomes" id="UP000178082">
    <property type="component" value="Unassembled WGS sequence"/>
</dbReference>